<dbReference type="Gene3D" id="1.10.260.40">
    <property type="entry name" value="lambda repressor-like DNA-binding domains"/>
    <property type="match status" value="1"/>
</dbReference>
<accession>A0A387HAC7</accession>
<gene>
    <name evidence="3" type="ORF">DWB77_02490</name>
</gene>
<evidence type="ECO:0000256" key="1">
    <source>
        <dbReference type="SAM" id="MobiDB-lite"/>
    </source>
</evidence>
<reference evidence="3 4" key="1">
    <citation type="submission" date="2018-10" db="EMBL/GenBank/DDBJ databases">
        <title>Relationship between Morphology and Antimicrobial Activity in Streptomyces.</title>
        <authorList>
            <person name="Kang H.J."/>
            <person name="Kim S.B."/>
        </authorList>
    </citation>
    <scope>NUCLEOTIDE SEQUENCE [LARGE SCALE GENOMIC DNA]</scope>
    <source>
        <strain evidence="3 4">BH38</strain>
    </source>
</reference>
<dbReference type="EMBL" id="CP032698">
    <property type="protein sequence ID" value="AYG80359.1"/>
    <property type="molecule type" value="Genomic_DNA"/>
</dbReference>
<feature type="domain" description="HTH cro/C1-type" evidence="2">
    <location>
        <begin position="8"/>
        <end position="61"/>
    </location>
</feature>
<dbReference type="KEGG" id="shun:DWB77_02490"/>
<dbReference type="InterPro" id="IPR001387">
    <property type="entry name" value="Cro/C1-type_HTH"/>
</dbReference>
<sequence length="403" mass="43183">MKETFGQALRRLRGPRSLRDVAAIAACGKSYIADLEKGQRFPSKEIAAALDQAVGAHGELIALADTRPGADPLEQADALQRGLHETLTAGPLSHYSLDEVEYTVARHGRATRYRAEGELLPELLADFGDLRLMLSGRQTVQVRKRLTIAVARMSGLMALTLLKLGDGRSRGWWRTGRAAAAAAEDRATLSWMYAQKAYQLYYGGDLEGAVELACRAQQLAGGLPCVGPALAAPLQARALALLGRRGEAIAALAEAEAALDRLAPADTAASAFGYSESQLRFHSGNAWTHLGETSVAAEQQERALELYPASDHMDRALVRLDQAMCQAADGDAAEAAAHATQTLMDLPTEHRSALIVYRAAELVARVPEARTVPEVRVLREALALPPGERATSGADQPSDRARP</sequence>
<feature type="region of interest" description="Disordered" evidence="1">
    <location>
        <begin position="383"/>
        <end position="403"/>
    </location>
</feature>
<name>A0A387HAC7_9ACTN</name>
<dbReference type="Gene3D" id="1.25.40.10">
    <property type="entry name" value="Tetratricopeptide repeat domain"/>
    <property type="match status" value="1"/>
</dbReference>
<dbReference type="Proteomes" id="UP000271554">
    <property type="component" value="Chromosome"/>
</dbReference>
<protein>
    <recommendedName>
        <fullName evidence="2">HTH cro/C1-type domain-containing protein</fullName>
    </recommendedName>
</protein>
<organism evidence="3 4">
    <name type="scientific">Streptomyces hundungensis</name>
    <dbReference type="NCBI Taxonomy" id="1077946"/>
    <lineage>
        <taxon>Bacteria</taxon>
        <taxon>Bacillati</taxon>
        <taxon>Actinomycetota</taxon>
        <taxon>Actinomycetes</taxon>
        <taxon>Kitasatosporales</taxon>
        <taxon>Streptomycetaceae</taxon>
        <taxon>Streptomyces</taxon>
    </lineage>
</organism>
<dbReference type="GO" id="GO:0003677">
    <property type="term" value="F:DNA binding"/>
    <property type="evidence" value="ECO:0007669"/>
    <property type="project" value="InterPro"/>
</dbReference>
<dbReference type="Pfam" id="PF13560">
    <property type="entry name" value="HTH_31"/>
    <property type="match status" value="1"/>
</dbReference>
<dbReference type="CDD" id="cd00093">
    <property type="entry name" value="HTH_XRE"/>
    <property type="match status" value="1"/>
</dbReference>
<dbReference type="SMART" id="SM00530">
    <property type="entry name" value="HTH_XRE"/>
    <property type="match status" value="1"/>
</dbReference>
<dbReference type="AlphaFoldDB" id="A0A387HAC7"/>
<proteinExistence type="predicted"/>
<dbReference type="InterPro" id="IPR011990">
    <property type="entry name" value="TPR-like_helical_dom_sf"/>
</dbReference>
<evidence type="ECO:0000313" key="3">
    <source>
        <dbReference type="EMBL" id="AYG80359.1"/>
    </source>
</evidence>
<evidence type="ECO:0000313" key="4">
    <source>
        <dbReference type="Proteomes" id="UP000271554"/>
    </source>
</evidence>
<keyword evidence="4" id="KW-1185">Reference proteome</keyword>
<evidence type="ECO:0000259" key="2">
    <source>
        <dbReference type="SMART" id="SM00530"/>
    </source>
</evidence>
<dbReference type="SUPFAM" id="SSF48452">
    <property type="entry name" value="TPR-like"/>
    <property type="match status" value="2"/>
</dbReference>
<dbReference type="InterPro" id="IPR010982">
    <property type="entry name" value="Lambda_DNA-bd_dom_sf"/>
</dbReference>
<dbReference type="SUPFAM" id="SSF47413">
    <property type="entry name" value="lambda repressor-like DNA-binding domains"/>
    <property type="match status" value="1"/>
</dbReference>
<dbReference type="OrthoDB" id="3504241at2"/>